<dbReference type="InterPro" id="IPR049449">
    <property type="entry name" value="TesB_ACOT8-like_N"/>
</dbReference>
<dbReference type="InterPro" id="IPR049450">
    <property type="entry name" value="ACOT8-like_C"/>
</dbReference>
<dbReference type="OrthoDB" id="2532955at2759"/>
<dbReference type="InterPro" id="IPR042171">
    <property type="entry name" value="Acyl-CoA_hotdog"/>
</dbReference>
<protein>
    <recommendedName>
        <fullName evidence="6">Thioesterase-like superfamily-domain-containing protein</fullName>
    </recommendedName>
</protein>
<dbReference type="InterPro" id="IPR052389">
    <property type="entry name" value="Sec_Metab_Biosynth-Assoc"/>
</dbReference>
<comment type="caution">
    <text evidence="4">The sequence shown here is derived from an EMBL/GenBank/DDBJ whole genome shotgun (WGS) entry which is preliminary data.</text>
</comment>
<dbReference type="STRING" id="1849047.A0A3D8RFV2"/>
<keyword evidence="5" id="KW-1185">Reference proteome</keyword>
<dbReference type="Proteomes" id="UP000256645">
    <property type="component" value="Unassembled WGS sequence"/>
</dbReference>
<evidence type="ECO:0000259" key="2">
    <source>
        <dbReference type="Pfam" id="PF13622"/>
    </source>
</evidence>
<name>A0A3D8RFV2_9HELO</name>
<evidence type="ECO:0000313" key="5">
    <source>
        <dbReference type="Proteomes" id="UP000256645"/>
    </source>
</evidence>
<reference evidence="4 5" key="1">
    <citation type="journal article" date="2018" name="IMA Fungus">
        <title>IMA Genome-F 9: Draft genome sequence of Annulohypoxylon stygium, Aspergillus mulundensis, Berkeleyomyces basicola (syn. Thielaviopsis basicola), Ceratocystis smalleyi, two Cercospora beticola strains, Coleophoma cylindrospora, Fusarium fracticaudum, Phialophora cf. hyalina, and Morchella septimelata.</title>
        <authorList>
            <person name="Wingfield B.D."/>
            <person name="Bills G.F."/>
            <person name="Dong Y."/>
            <person name="Huang W."/>
            <person name="Nel W.J."/>
            <person name="Swalarsk-Parry B.S."/>
            <person name="Vaghefi N."/>
            <person name="Wilken P.M."/>
            <person name="An Z."/>
            <person name="de Beer Z.W."/>
            <person name="De Vos L."/>
            <person name="Chen L."/>
            <person name="Duong T.A."/>
            <person name="Gao Y."/>
            <person name="Hammerbacher A."/>
            <person name="Kikkert J.R."/>
            <person name="Li Y."/>
            <person name="Li H."/>
            <person name="Li K."/>
            <person name="Li Q."/>
            <person name="Liu X."/>
            <person name="Ma X."/>
            <person name="Naidoo K."/>
            <person name="Pethybridge S.J."/>
            <person name="Sun J."/>
            <person name="Steenkamp E.T."/>
            <person name="van der Nest M.A."/>
            <person name="van Wyk S."/>
            <person name="Wingfield M.J."/>
            <person name="Xiong C."/>
            <person name="Yue Q."/>
            <person name="Zhang X."/>
        </authorList>
    </citation>
    <scope>NUCLEOTIDE SEQUENCE [LARGE SCALE GENOMIC DNA]</scope>
    <source>
        <strain evidence="4 5">BP6252</strain>
    </source>
</reference>
<organism evidence="4 5">
    <name type="scientific">Coleophoma cylindrospora</name>
    <dbReference type="NCBI Taxonomy" id="1849047"/>
    <lineage>
        <taxon>Eukaryota</taxon>
        <taxon>Fungi</taxon>
        <taxon>Dikarya</taxon>
        <taxon>Ascomycota</taxon>
        <taxon>Pezizomycotina</taxon>
        <taxon>Leotiomycetes</taxon>
        <taxon>Helotiales</taxon>
        <taxon>Dermateaceae</taxon>
        <taxon>Coleophoma</taxon>
    </lineage>
</organism>
<evidence type="ECO:0008006" key="6">
    <source>
        <dbReference type="Google" id="ProtNLM"/>
    </source>
</evidence>
<feature type="domain" description="Acyl-CoA thioesterase-like N-terminal HotDog" evidence="2">
    <location>
        <begin position="43"/>
        <end position="138"/>
    </location>
</feature>
<accession>A0A3D8RFV2</accession>
<gene>
    <name evidence="4" type="ORF">BP6252_06832</name>
</gene>
<evidence type="ECO:0000256" key="1">
    <source>
        <dbReference type="SAM" id="MobiDB-lite"/>
    </source>
</evidence>
<feature type="region of interest" description="Disordered" evidence="1">
    <location>
        <begin position="146"/>
        <end position="168"/>
    </location>
</feature>
<dbReference type="InterPro" id="IPR029069">
    <property type="entry name" value="HotDog_dom_sf"/>
</dbReference>
<dbReference type="EMBL" id="PDLM01000007">
    <property type="protein sequence ID" value="RDW72925.1"/>
    <property type="molecule type" value="Genomic_DNA"/>
</dbReference>
<dbReference type="CDD" id="cd03440">
    <property type="entry name" value="hot_dog"/>
    <property type="match status" value="1"/>
</dbReference>
<sequence length="331" mass="37599">MPVALDQMAAMQDQDTLRPVSFHQATKVSATDTPTIYEAYIYPDWCFGSVPHGGHLFSIVTKAVRLHCQKNPKTKHLVDSISSNISYLRPTKLGSVQIHVDDLRTSPAFSTYRAALYQEHPPNSGQYTRHCLEAIITQGSVALEQRSKSLTLPPPETSSRSPPPTRDGWGVLELQKTGIPFYRHKPRYQQLFPPNTNLRQQQYEHPIWGPSIRENWFRADENWTPDHLPYLVDLFGPVHMNYAEGSHHWHPTLNISLELKKLPPTDAGWEWLHGRMDLRECRNSRQVLDVVISDEEGEVVALARHVNFLVPMQRYQGAGKTGGKGKGDSKL</sequence>
<evidence type="ECO:0000259" key="3">
    <source>
        <dbReference type="Pfam" id="PF20789"/>
    </source>
</evidence>
<dbReference type="PANTHER" id="PTHR38110">
    <property type="entry name" value="CHROMOSOME 23, WHOLE GENOME SHOTGUN SEQUENCE"/>
    <property type="match status" value="1"/>
</dbReference>
<feature type="domain" description="Acyl-CoA thioesterase-like C-terminal" evidence="3">
    <location>
        <begin position="204"/>
        <end position="307"/>
    </location>
</feature>
<dbReference type="SUPFAM" id="SSF54637">
    <property type="entry name" value="Thioesterase/thiol ester dehydrase-isomerase"/>
    <property type="match status" value="2"/>
</dbReference>
<dbReference type="Pfam" id="PF13622">
    <property type="entry name" value="4HBT_3"/>
    <property type="match status" value="1"/>
</dbReference>
<dbReference type="Pfam" id="PF20789">
    <property type="entry name" value="4HBT_3C"/>
    <property type="match status" value="1"/>
</dbReference>
<dbReference type="PANTHER" id="PTHR38110:SF1">
    <property type="entry name" value="THIOESTERASE DOMAIN-CONTAINING PROTEIN"/>
    <property type="match status" value="1"/>
</dbReference>
<feature type="compositionally biased region" description="Pro residues" evidence="1">
    <location>
        <begin position="152"/>
        <end position="165"/>
    </location>
</feature>
<dbReference type="AlphaFoldDB" id="A0A3D8RFV2"/>
<dbReference type="Gene3D" id="2.40.160.210">
    <property type="entry name" value="Acyl-CoA thioesterase, double hotdog domain"/>
    <property type="match status" value="1"/>
</dbReference>
<evidence type="ECO:0000313" key="4">
    <source>
        <dbReference type="EMBL" id="RDW72925.1"/>
    </source>
</evidence>
<proteinExistence type="predicted"/>